<evidence type="ECO:0000313" key="6">
    <source>
        <dbReference type="Proteomes" id="UP001235712"/>
    </source>
</evidence>
<evidence type="ECO:0000259" key="4">
    <source>
        <dbReference type="Pfam" id="PF13579"/>
    </source>
</evidence>
<dbReference type="Gene3D" id="3.40.50.2000">
    <property type="entry name" value="Glycogen Phosphorylase B"/>
    <property type="match status" value="2"/>
</dbReference>
<protein>
    <submittedName>
        <fullName evidence="5">Glycosyltransferase involved in cell wall biosynthesis</fullName>
    </submittedName>
</protein>
<proteinExistence type="predicted"/>
<gene>
    <name evidence="5" type="ORF">J2S57_000748</name>
</gene>
<dbReference type="Proteomes" id="UP001235712">
    <property type="component" value="Unassembled WGS sequence"/>
</dbReference>
<feature type="domain" description="Glycosyltransferase subfamily 4-like N-terminal" evidence="4">
    <location>
        <begin position="79"/>
        <end position="192"/>
    </location>
</feature>
<dbReference type="InterPro" id="IPR001296">
    <property type="entry name" value="Glyco_trans_1"/>
</dbReference>
<keyword evidence="6" id="KW-1185">Reference proteome</keyword>
<name>A0ABT9NXX1_9ACTN</name>
<keyword evidence="1" id="KW-0328">Glycosyltransferase</keyword>
<dbReference type="InterPro" id="IPR028098">
    <property type="entry name" value="Glyco_trans_4-like_N"/>
</dbReference>
<dbReference type="Pfam" id="PF00534">
    <property type="entry name" value="Glycos_transf_1"/>
    <property type="match status" value="1"/>
</dbReference>
<evidence type="ECO:0000256" key="1">
    <source>
        <dbReference type="ARBA" id="ARBA00022676"/>
    </source>
</evidence>
<dbReference type="PANTHER" id="PTHR12526:SF510">
    <property type="entry name" value="D-INOSITOL 3-PHOSPHATE GLYCOSYLTRANSFERASE"/>
    <property type="match status" value="1"/>
</dbReference>
<sequence>MPVRSGDKPRVLYFVSHPIPYQAPMIKYLATTGDVEMHVVFARDDGLVSYYDPDFQKSVAWDIPLTDGYSHEFLRIRSGEATSRFIKLTELVSLIQTFRRFRPDAVWVHGYDSRFSLALLAACKLTRVPLLARADVEESDAHGGPKVRMVKNRLLRWYFPHISGFLAVGIRNAKFYSDRGVPARKIFSTPYGIDNVRFQQTTESPASSEVPTFLFAGKLIPRKRPQDAIEALRRVPAAKLIFVGSGELEPMLRQMTEDYGLQDRVTFAGFVNQADIVGYYQRAAALLLISERERWGLVANEAMAAGCPVISYEAVGCSHDLVRDQETGFVVDTGNVPQLAEAMTKLLDPERQRELSRNAREHVANYSFHDVARGLNDSLKSLGVLTPAG</sequence>
<organism evidence="5 6">
    <name type="scientific">Kineosporia succinea</name>
    <dbReference type="NCBI Taxonomy" id="84632"/>
    <lineage>
        <taxon>Bacteria</taxon>
        <taxon>Bacillati</taxon>
        <taxon>Actinomycetota</taxon>
        <taxon>Actinomycetes</taxon>
        <taxon>Kineosporiales</taxon>
        <taxon>Kineosporiaceae</taxon>
        <taxon>Kineosporia</taxon>
    </lineage>
</organism>
<keyword evidence="2" id="KW-0808">Transferase</keyword>
<evidence type="ECO:0000256" key="2">
    <source>
        <dbReference type="ARBA" id="ARBA00022679"/>
    </source>
</evidence>
<reference evidence="5 6" key="1">
    <citation type="submission" date="2023-07" db="EMBL/GenBank/DDBJ databases">
        <title>Sequencing the genomes of 1000 actinobacteria strains.</title>
        <authorList>
            <person name="Klenk H.-P."/>
        </authorList>
    </citation>
    <scope>NUCLEOTIDE SEQUENCE [LARGE SCALE GENOMIC DNA]</scope>
    <source>
        <strain evidence="5 6">DSM 44388</strain>
    </source>
</reference>
<evidence type="ECO:0000313" key="5">
    <source>
        <dbReference type="EMBL" id="MDP9824999.1"/>
    </source>
</evidence>
<dbReference type="PANTHER" id="PTHR12526">
    <property type="entry name" value="GLYCOSYLTRANSFERASE"/>
    <property type="match status" value="1"/>
</dbReference>
<comment type="caution">
    <text evidence="5">The sequence shown here is derived from an EMBL/GenBank/DDBJ whole genome shotgun (WGS) entry which is preliminary data.</text>
</comment>
<dbReference type="EMBL" id="JAUSQZ010000001">
    <property type="protein sequence ID" value="MDP9824999.1"/>
    <property type="molecule type" value="Genomic_DNA"/>
</dbReference>
<evidence type="ECO:0000259" key="3">
    <source>
        <dbReference type="Pfam" id="PF00534"/>
    </source>
</evidence>
<dbReference type="CDD" id="cd03801">
    <property type="entry name" value="GT4_PimA-like"/>
    <property type="match status" value="1"/>
</dbReference>
<accession>A0ABT9NXX1</accession>
<dbReference type="RefSeq" id="WP_307238326.1">
    <property type="nucleotide sequence ID" value="NZ_JAUSQZ010000001.1"/>
</dbReference>
<feature type="domain" description="Glycosyl transferase family 1" evidence="3">
    <location>
        <begin position="205"/>
        <end position="361"/>
    </location>
</feature>
<dbReference type="SUPFAM" id="SSF53756">
    <property type="entry name" value="UDP-Glycosyltransferase/glycogen phosphorylase"/>
    <property type="match status" value="1"/>
</dbReference>
<dbReference type="Pfam" id="PF13579">
    <property type="entry name" value="Glyco_trans_4_4"/>
    <property type="match status" value="1"/>
</dbReference>